<dbReference type="Pfam" id="PF09258">
    <property type="entry name" value="Glyco_transf_64"/>
    <property type="match status" value="1"/>
</dbReference>
<dbReference type="Gene3D" id="3.90.550.10">
    <property type="entry name" value="Spore Coat Polysaccharide Biosynthesis Protein SpsA, Chain A"/>
    <property type="match status" value="1"/>
</dbReference>
<feature type="chain" id="PRO_5030740141" description="Glycosyl transferase 64 domain-containing protein" evidence="5">
    <location>
        <begin position="22"/>
        <end position="301"/>
    </location>
</feature>
<keyword evidence="3" id="KW-0472">Membrane</keyword>
<dbReference type="PROSITE" id="PS51257">
    <property type="entry name" value="PROKAR_LIPOPROTEIN"/>
    <property type="match status" value="1"/>
</dbReference>
<keyword evidence="2" id="KW-0808">Transferase</keyword>
<dbReference type="PANTHER" id="PTHR48261">
    <property type="entry name" value="ACETYLGLUCOSAMINYLTRANSFERASE"/>
    <property type="match status" value="1"/>
</dbReference>
<proteinExistence type="predicted"/>
<dbReference type="InterPro" id="IPR029044">
    <property type="entry name" value="Nucleotide-diphossugar_trans"/>
</dbReference>
<evidence type="ECO:0000313" key="7">
    <source>
        <dbReference type="EMBL" id="CAD8507649.1"/>
    </source>
</evidence>
<feature type="domain" description="Glycosyl transferase 64" evidence="6">
    <location>
        <begin position="25"/>
        <end position="209"/>
    </location>
</feature>
<keyword evidence="5" id="KW-0732">Signal</keyword>
<sequence>MSRSQSFMLLFLVVALQSCDAQVSVVVSSFKQKRCLEWQIDIFSSCPIVSHIHVNWFEPNGPAPNNTNKITYDVLPDLISHRFFPRKFRTQALFTTDVDVFTSCSALKIAYETWLRDKRAVVAFHPRNLRTNGTETWDEGYYYPYRHNTAYVTKGAVMHRKLFKIFFSKEYEEARRLVDRHVTGEDMLFSFMMELDHRIRGVKVICLEWKHACHVDCIQNSVLPLGLRTHSFRVPVLRQLFQMFGNPFIEYSGKEQYVWASDRDAEAPDPVCRSINKVYGPNTPPCKEFCSTSPACPHHST</sequence>
<evidence type="ECO:0000256" key="4">
    <source>
        <dbReference type="ARBA" id="ARBA00023157"/>
    </source>
</evidence>
<evidence type="ECO:0000256" key="2">
    <source>
        <dbReference type="ARBA" id="ARBA00022679"/>
    </source>
</evidence>
<accession>A0A7S0I0T1</accession>
<protein>
    <recommendedName>
        <fullName evidence="6">Glycosyl transferase 64 domain-containing protein</fullName>
    </recommendedName>
</protein>
<evidence type="ECO:0000256" key="1">
    <source>
        <dbReference type="ARBA" id="ARBA00004370"/>
    </source>
</evidence>
<dbReference type="InterPro" id="IPR015338">
    <property type="entry name" value="GT64_dom"/>
</dbReference>
<dbReference type="AlphaFoldDB" id="A0A7S0I0T1"/>
<dbReference type="InterPro" id="IPR004263">
    <property type="entry name" value="Exostosin"/>
</dbReference>
<evidence type="ECO:0000256" key="5">
    <source>
        <dbReference type="SAM" id="SignalP"/>
    </source>
</evidence>
<evidence type="ECO:0000256" key="3">
    <source>
        <dbReference type="ARBA" id="ARBA00023136"/>
    </source>
</evidence>
<keyword evidence="4" id="KW-1015">Disulfide bond</keyword>
<organism evidence="7">
    <name type="scientific">Hanusia phi</name>
    <dbReference type="NCBI Taxonomy" id="3032"/>
    <lineage>
        <taxon>Eukaryota</taxon>
        <taxon>Cryptophyceae</taxon>
        <taxon>Pyrenomonadales</taxon>
        <taxon>Geminigeraceae</taxon>
        <taxon>Hanusia</taxon>
    </lineage>
</organism>
<evidence type="ECO:0000259" key="6">
    <source>
        <dbReference type="Pfam" id="PF09258"/>
    </source>
</evidence>
<dbReference type="PANTHER" id="PTHR48261:SF2">
    <property type="entry name" value="ACETYLGLUCOSAMINYLTRANSFERASE"/>
    <property type="match status" value="1"/>
</dbReference>
<reference evidence="7" key="1">
    <citation type="submission" date="2021-01" db="EMBL/GenBank/DDBJ databases">
        <authorList>
            <person name="Corre E."/>
            <person name="Pelletier E."/>
            <person name="Niang G."/>
            <person name="Scheremetjew M."/>
            <person name="Finn R."/>
            <person name="Kale V."/>
            <person name="Holt S."/>
            <person name="Cochrane G."/>
            <person name="Meng A."/>
            <person name="Brown T."/>
            <person name="Cohen L."/>
        </authorList>
    </citation>
    <scope>NUCLEOTIDE SEQUENCE</scope>
    <source>
        <strain evidence="7">CCMP325</strain>
    </source>
</reference>
<dbReference type="GO" id="GO:0016757">
    <property type="term" value="F:glycosyltransferase activity"/>
    <property type="evidence" value="ECO:0007669"/>
    <property type="project" value="InterPro"/>
</dbReference>
<comment type="subcellular location">
    <subcellularLocation>
        <location evidence="1">Membrane</location>
    </subcellularLocation>
</comment>
<dbReference type="EMBL" id="HBEO01034343">
    <property type="protein sequence ID" value="CAD8507649.1"/>
    <property type="molecule type" value="Transcribed_RNA"/>
</dbReference>
<dbReference type="GO" id="GO:0016020">
    <property type="term" value="C:membrane"/>
    <property type="evidence" value="ECO:0007669"/>
    <property type="project" value="UniProtKB-SubCell"/>
</dbReference>
<feature type="signal peptide" evidence="5">
    <location>
        <begin position="1"/>
        <end position="21"/>
    </location>
</feature>
<gene>
    <name evidence="7" type="ORF">HPHI1048_LOCUS23241</name>
</gene>
<name>A0A7S0I0T1_9CRYP</name>